<dbReference type="EMBL" id="CAJFCJ010000009">
    <property type="protein sequence ID" value="CAD5118512.1"/>
    <property type="molecule type" value="Genomic_DNA"/>
</dbReference>
<protein>
    <submittedName>
        <fullName evidence="4">DgyrCDS7207</fullName>
    </submittedName>
</protein>
<reference evidence="4 5" key="1">
    <citation type="submission" date="2020-08" db="EMBL/GenBank/DDBJ databases">
        <authorList>
            <person name="Hejnol A."/>
        </authorList>
    </citation>
    <scope>NUCLEOTIDE SEQUENCE [LARGE SCALE GENOMIC DNA]</scope>
</reference>
<dbReference type="SUPFAM" id="SSF51735">
    <property type="entry name" value="NAD(P)-binding Rossmann-fold domains"/>
    <property type="match status" value="1"/>
</dbReference>
<evidence type="ECO:0000256" key="1">
    <source>
        <dbReference type="ARBA" id="ARBA00023002"/>
    </source>
</evidence>
<dbReference type="AlphaFoldDB" id="A0A7I8VS44"/>
<feature type="domain" description="D-isomer specific 2-hydroxyacid dehydrogenase NAD-binding" evidence="3">
    <location>
        <begin position="110"/>
        <end position="286"/>
    </location>
</feature>
<sequence length="321" mass="36682">MSQVYVVAVTTLKDLQREINKLLGDKIILKAYGTNEEIVSGDLEKAEIVITEPRYLLSSKLFDKCPNLKWFHSPWAGVECILKYDWTKNRPIITRTVGSYPQQMSEWAIGNMIASNRNFFAMKKYQLDHKWGKQDFRNFCSLYGKSIAILGCGSIGKELARKAKVFDMTVWAITKSSHEKCNFIDHHRHTNDLDEVLSNCDFICNVMPQTEETRGLLSGKRLSVCKKQPLFLNMGRGSIISDESLCEALDEKWIQGAVLDVFNEEPLPPSNKLYDYPNVFVTHHTAGVTFANEVADDFAHKFEQYTSKKAMDDVVQVERGY</sequence>
<keyword evidence="5" id="KW-1185">Reference proteome</keyword>
<keyword evidence="2" id="KW-0520">NAD</keyword>
<keyword evidence="1" id="KW-0560">Oxidoreductase</keyword>
<dbReference type="FunFam" id="3.40.50.720:FF:000363">
    <property type="entry name" value="D-isomer specific 2-hydroxyacid dehydrogenase"/>
    <property type="match status" value="1"/>
</dbReference>
<organism evidence="4 5">
    <name type="scientific">Dimorphilus gyrociliatus</name>
    <dbReference type="NCBI Taxonomy" id="2664684"/>
    <lineage>
        <taxon>Eukaryota</taxon>
        <taxon>Metazoa</taxon>
        <taxon>Spiralia</taxon>
        <taxon>Lophotrochozoa</taxon>
        <taxon>Annelida</taxon>
        <taxon>Polychaeta</taxon>
        <taxon>Polychaeta incertae sedis</taxon>
        <taxon>Dinophilidae</taxon>
        <taxon>Dimorphilus</taxon>
    </lineage>
</organism>
<dbReference type="Proteomes" id="UP000549394">
    <property type="component" value="Unassembled WGS sequence"/>
</dbReference>
<comment type="caution">
    <text evidence="4">The sequence shown here is derived from an EMBL/GenBank/DDBJ whole genome shotgun (WGS) entry which is preliminary data.</text>
</comment>
<dbReference type="PANTHER" id="PTHR43333:SF1">
    <property type="entry name" value="D-ISOMER SPECIFIC 2-HYDROXYACID DEHYDROGENASE NAD-BINDING DOMAIN-CONTAINING PROTEIN"/>
    <property type="match status" value="1"/>
</dbReference>
<evidence type="ECO:0000259" key="3">
    <source>
        <dbReference type="Pfam" id="PF02826"/>
    </source>
</evidence>
<evidence type="ECO:0000256" key="2">
    <source>
        <dbReference type="ARBA" id="ARBA00023027"/>
    </source>
</evidence>
<dbReference type="InterPro" id="IPR006140">
    <property type="entry name" value="D-isomer_DH_NAD-bd"/>
</dbReference>
<dbReference type="PANTHER" id="PTHR43333">
    <property type="entry name" value="2-HACID_DH_C DOMAIN-CONTAINING PROTEIN"/>
    <property type="match status" value="1"/>
</dbReference>
<name>A0A7I8VS44_9ANNE</name>
<dbReference type="OrthoDB" id="298012at2759"/>
<proteinExistence type="predicted"/>
<dbReference type="SUPFAM" id="SSF52283">
    <property type="entry name" value="Formate/glycerate dehydrogenase catalytic domain-like"/>
    <property type="match status" value="1"/>
</dbReference>
<dbReference type="GO" id="GO:0051287">
    <property type="term" value="F:NAD binding"/>
    <property type="evidence" value="ECO:0007669"/>
    <property type="project" value="InterPro"/>
</dbReference>
<dbReference type="Pfam" id="PF02826">
    <property type="entry name" value="2-Hacid_dh_C"/>
    <property type="match status" value="1"/>
</dbReference>
<evidence type="ECO:0000313" key="5">
    <source>
        <dbReference type="Proteomes" id="UP000549394"/>
    </source>
</evidence>
<dbReference type="Gene3D" id="3.40.50.720">
    <property type="entry name" value="NAD(P)-binding Rossmann-like Domain"/>
    <property type="match status" value="2"/>
</dbReference>
<accession>A0A7I8VS44</accession>
<dbReference type="CDD" id="cd05300">
    <property type="entry name" value="2-Hacid_dh_1"/>
    <property type="match status" value="1"/>
</dbReference>
<dbReference type="GO" id="GO:0016491">
    <property type="term" value="F:oxidoreductase activity"/>
    <property type="evidence" value="ECO:0007669"/>
    <property type="project" value="UniProtKB-KW"/>
</dbReference>
<gene>
    <name evidence="4" type="ORF">DGYR_LOCUS6874</name>
</gene>
<dbReference type="InterPro" id="IPR036291">
    <property type="entry name" value="NAD(P)-bd_dom_sf"/>
</dbReference>
<evidence type="ECO:0000313" key="4">
    <source>
        <dbReference type="EMBL" id="CAD5118512.1"/>
    </source>
</evidence>